<dbReference type="PANTHER" id="PTHR30026:SF21">
    <property type="entry name" value="SLR1270 PROTEIN"/>
    <property type="match status" value="1"/>
</dbReference>
<dbReference type="Pfam" id="PF02321">
    <property type="entry name" value="OEP"/>
    <property type="match status" value="2"/>
</dbReference>
<feature type="chain" id="PRO_5028133331" evidence="9">
    <location>
        <begin position="21"/>
        <end position="419"/>
    </location>
</feature>
<dbReference type="KEGG" id="gbn:GEOBRER4_07860"/>
<dbReference type="InterPro" id="IPR028351">
    <property type="entry name" value="CyaE"/>
</dbReference>
<dbReference type="GO" id="GO:0015288">
    <property type="term" value="F:porin activity"/>
    <property type="evidence" value="ECO:0007669"/>
    <property type="project" value="TreeGrafter"/>
</dbReference>
<evidence type="ECO:0000256" key="7">
    <source>
        <dbReference type="ARBA" id="ARBA00023237"/>
    </source>
</evidence>
<evidence type="ECO:0000313" key="10">
    <source>
        <dbReference type="EMBL" id="BCG46036.1"/>
    </source>
</evidence>
<dbReference type="Gene3D" id="1.20.1600.10">
    <property type="entry name" value="Outer membrane efflux proteins (OEP)"/>
    <property type="match status" value="1"/>
</dbReference>
<dbReference type="GO" id="GO:1990281">
    <property type="term" value="C:efflux pump complex"/>
    <property type="evidence" value="ECO:0007669"/>
    <property type="project" value="TreeGrafter"/>
</dbReference>
<dbReference type="GO" id="GO:0009279">
    <property type="term" value="C:cell outer membrane"/>
    <property type="evidence" value="ECO:0007669"/>
    <property type="project" value="UniProtKB-SubCell"/>
</dbReference>
<dbReference type="GO" id="GO:0015562">
    <property type="term" value="F:efflux transmembrane transporter activity"/>
    <property type="evidence" value="ECO:0007669"/>
    <property type="project" value="InterPro"/>
</dbReference>
<reference evidence="10 11" key="1">
    <citation type="submission" date="2020-06" db="EMBL/GenBank/DDBJ databases">
        <title>Interaction of electrochemicaly active bacteria, Geobacter bremensis R4 on different carbon anode.</title>
        <authorList>
            <person name="Meng L."/>
            <person name="Yoshida N."/>
        </authorList>
    </citation>
    <scope>NUCLEOTIDE SEQUENCE [LARGE SCALE GENOMIC DNA]</scope>
    <source>
        <strain evidence="10 11">R4</strain>
    </source>
</reference>
<dbReference type="AlphaFoldDB" id="A0A6S6M1X7"/>
<evidence type="ECO:0000256" key="8">
    <source>
        <dbReference type="SAM" id="Coils"/>
    </source>
</evidence>
<keyword evidence="11" id="KW-1185">Reference proteome</keyword>
<evidence type="ECO:0000256" key="4">
    <source>
        <dbReference type="ARBA" id="ARBA00022452"/>
    </source>
</evidence>
<keyword evidence="5" id="KW-0812">Transmembrane</keyword>
<evidence type="ECO:0000313" key="11">
    <source>
        <dbReference type="Proteomes" id="UP000515472"/>
    </source>
</evidence>
<evidence type="ECO:0000256" key="2">
    <source>
        <dbReference type="ARBA" id="ARBA00007613"/>
    </source>
</evidence>
<dbReference type="InterPro" id="IPR003423">
    <property type="entry name" value="OMP_efflux"/>
</dbReference>
<sequence>MKQLILVICTLLVPAQLLYAAESLTLDEALATALKNHPQVAEARENINSAEARTGQALASYYPQISIAADWNKGQSYLTALERVRSTEVTTGALYLKQTIYDFGRTAGAVEAARYNREAADKNLVVTRHDLALRVKSAFHLLLAAEKQVNAATETVKAREAVYRQALEFFRQGIRPKVDATRAEANLLAARTAMIRAANNRELARIELAAAMGTESLERRPLAEPPADGYPLPQRQQVQLEAMRSRPELQQLSALKSAAQSALKTANSSYLPVFSGTASIGYADRDFPPGAGVWGAGVNLTVPLFSGFSSVEQVREATANMHAVEARNSNLRLQVAKEVESAWLGCQEASARMASTAKEVEAAEENRRLAEGRYQEGVGSIIEVTDAQSQALDAETAQIQARYDYYIARAALDRATGKE</sequence>
<dbReference type="EMBL" id="AP023213">
    <property type="protein sequence ID" value="BCG46036.1"/>
    <property type="molecule type" value="Genomic_DNA"/>
</dbReference>
<evidence type="ECO:0000256" key="3">
    <source>
        <dbReference type="ARBA" id="ARBA00022448"/>
    </source>
</evidence>
<dbReference type="RefSeq" id="WP_185244324.1">
    <property type="nucleotide sequence ID" value="NZ_AP023213.1"/>
</dbReference>
<feature type="signal peptide" evidence="9">
    <location>
        <begin position="1"/>
        <end position="20"/>
    </location>
</feature>
<evidence type="ECO:0000256" key="5">
    <source>
        <dbReference type="ARBA" id="ARBA00022692"/>
    </source>
</evidence>
<keyword evidence="3" id="KW-0813">Transport</keyword>
<organism evidence="10 11">
    <name type="scientific">Citrifermentans bremense</name>
    <dbReference type="NCBI Taxonomy" id="60035"/>
    <lineage>
        <taxon>Bacteria</taxon>
        <taxon>Pseudomonadati</taxon>
        <taxon>Thermodesulfobacteriota</taxon>
        <taxon>Desulfuromonadia</taxon>
        <taxon>Geobacterales</taxon>
        <taxon>Geobacteraceae</taxon>
        <taxon>Citrifermentans</taxon>
    </lineage>
</organism>
<accession>A0A6S6M1X7</accession>
<dbReference type="InterPro" id="IPR051906">
    <property type="entry name" value="TolC-like"/>
</dbReference>
<keyword evidence="7" id="KW-0998">Cell outer membrane</keyword>
<keyword evidence="9" id="KW-0732">Signal</keyword>
<keyword evidence="4" id="KW-1134">Transmembrane beta strand</keyword>
<proteinExistence type="inferred from homology"/>
<dbReference type="PANTHER" id="PTHR30026">
    <property type="entry name" value="OUTER MEMBRANE PROTEIN TOLC"/>
    <property type="match status" value="1"/>
</dbReference>
<comment type="subcellular location">
    <subcellularLocation>
        <location evidence="1">Cell outer membrane</location>
    </subcellularLocation>
</comment>
<dbReference type="Proteomes" id="UP000515472">
    <property type="component" value="Chromosome"/>
</dbReference>
<dbReference type="PIRSF" id="PIRSF001892">
    <property type="entry name" value="CyaE"/>
    <property type="match status" value="1"/>
</dbReference>
<comment type="similarity">
    <text evidence="2">Belongs to the outer membrane factor (OMF) (TC 1.B.17) family.</text>
</comment>
<gene>
    <name evidence="10" type="ORF">GEOBRER4_n0816</name>
</gene>
<evidence type="ECO:0000256" key="6">
    <source>
        <dbReference type="ARBA" id="ARBA00023136"/>
    </source>
</evidence>
<feature type="coiled-coil region" evidence="8">
    <location>
        <begin position="314"/>
        <end position="373"/>
    </location>
</feature>
<evidence type="ECO:0000256" key="1">
    <source>
        <dbReference type="ARBA" id="ARBA00004442"/>
    </source>
</evidence>
<evidence type="ECO:0000256" key="9">
    <source>
        <dbReference type="SAM" id="SignalP"/>
    </source>
</evidence>
<keyword evidence="6" id="KW-0472">Membrane</keyword>
<keyword evidence="8" id="KW-0175">Coiled coil</keyword>
<protein>
    <submittedName>
        <fullName evidence="10">Type I secretion outer membrane protein, TolC family</fullName>
    </submittedName>
</protein>
<name>A0A6S6M1X7_9BACT</name>
<dbReference type="SUPFAM" id="SSF56954">
    <property type="entry name" value="Outer membrane efflux proteins (OEP)"/>
    <property type="match status" value="1"/>
</dbReference>